<evidence type="ECO:0000313" key="2">
    <source>
        <dbReference type="EMBL" id="KAF9970505.1"/>
    </source>
</evidence>
<sequence length="90" mass="10060">ENLPRNIAVYKTYQHFPTVEQDSAGKPIDLSDRLAIRSRKIPLDVVARETPEDEDRGADIPQQQQQDDDSEDAVAKSDVKNGGDNGRQNI</sequence>
<feature type="region of interest" description="Disordered" evidence="1">
    <location>
        <begin position="39"/>
        <end position="90"/>
    </location>
</feature>
<evidence type="ECO:0000256" key="1">
    <source>
        <dbReference type="SAM" id="MobiDB-lite"/>
    </source>
</evidence>
<dbReference type="EMBL" id="JAAAHW010004972">
    <property type="protein sequence ID" value="KAF9970505.1"/>
    <property type="molecule type" value="Genomic_DNA"/>
</dbReference>
<evidence type="ECO:0000313" key="3">
    <source>
        <dbReference type="Proteomes" id="UP000749646"/>
    </source>
</evidence>
<gene>
    <name evidence="2" type="ORF">BGZ65_011075</name>
</gene>
<keyword evidence="3" id="KW-1185">Reference proteome</keyword>
<dbReference type="AlphaFoldDB" id="A0A9P6JFV1"/>
<reference evidence="2" key="1">
    <citation type="journal article" date="2020" name="Fungal Divers.">
        <title>Resolving the Mortierellaceae phylogeny through synthesis of multi-gene phylogenetics and phylogenomics.</title>
        <authorList>
            <person name="Vandepol N."/>
            <person name="Liber J."/>
            <person name="Desiro A."/>
            <person name="Na H."/>
            <person name="Kennedy M."/>
            <person name="Barry K."/>
            <person name="Grigoriev I.V."/>
            <person name="Miller A.N."/>
            <person name="O'Donnell K."/>
            <person name="Stajich J.E."/>
            <person name="Bonito G."/>
        </authorList>
    </citation>
    <scope>NUCLEOTIDE SEQUENCE</scope>
    <source>
        <strain evidence="2">MES-2147</strain>
    </source>
</reference>
<feature type="non-terminal residue" evidence="2">
    <location>
        <position position="1"/>
    </location>
</feature>
<organism evidence="2 3">
    <name type="scientific">Modicella reniformis</name>
    <dbReference type="NCBI Taxonomy" id="1440133"/>
    <lineage>
        <taxon>Eukaryota</taxon>
        <taxon>Fungi</taxon>
        <taxon>Fungi incertae sedis</taxon>
        <taxon>Mucoromycota</taxon>
        <taxon>Mortierellomycotina</taxon>
        <taxon>Mortierellomycetes</taxon>
        <taxon>Mortierellales</taxon>
        <taxon>Mortierellaceae</taxon>
        <taxon>Modicella</taxon>
    </lineage>
</organism>
<name>A0A9P6JFV1_9FUNG</name>
<comment type="caution">
    <text evidence="2">The sequence shown here is derived from an EMBL/GenBank/DDBJ whole genome shotgun (WGS) entry which is preliminary data.</text>
</comment>
<protein>
    <submittedName>
        <fullName evidence="2">Uncharacterized protein</fullName>
    </submittedName>
</protein>
<accession>A0A9P6JFV1</accession>
<proteinExistence type="predicted"/>
<dbReference type="Proteomes" id="UP000749646">
    <property type="component" value="Unassembled WGS sequence"/>
</dbReference>